<protein>
    <submittedName>
        <fullName evidence="3">52 kDa repressor of the inhibitor of the protein kinase-like</fullName>
    </submittedName>
</protein>
<feature type="domain" description="DUF4371" evidence="2">
    <location>
        <begin position="29"/>
        <end position="194"/>
    </location>
</feature>
<dbReference type="Pfam" id="PF05699">
    <property type="entry name" value="Dimer_Tnp_hAT"/>
    <property type="match status" value="1"/>
</dbReference>
<evidence type="ECO:0000259" key="2">
    <source>
        <dbReference type="Pfam" id="PF14291"/>
    </source>
</evidence>
<dbReference type="InterPro" id="IPR008906">
    <property type="entry name" value="HATC_C_dom"/>
</dbReference>
<organism evidence="3 4">
    <name type="scientific">Aphis craccivora</name>
    <name type="common">Cowpea aphid</name>
    <dbReference type="NCBI Taxonomy" id="307492"/>
    <lineage>
        <taxon>Eukaryota</taxon>
        <taxon>Metazoa</taxon>
        <taxon>Ecdysozoa</taxon>
        <taxon>Arthropoda</taxon>
        <taxon>Hexapoda</taxon>
        <taxon>Insecta</taxon>
        <taxon>Pterygota</taxon>
        <taxon>Neoptera</taxon>
        <taxon>Paraneoptera</taxon>
        <taxon>Hemiptera</taxon>
        <taxon>Sternorrhyncha</taxon>
        <taxon>Aphidomorpha</taxon>
        <taxon>Aphidoidea</taxon>
        <taxon>Aphididae</taxon>
        <taxon>Aphidini</taxon>
        <taxon>Aphis</taxon>
        <taxon>Aphis</taxon>
    </lineage>
</organism>
<gene>
    <name evidence="3" type="ORF">FWK35_00025265</name>
</gene>
<evidence type="ECO:0000313" key="3">
    <source>
        <dbReference type="EMBL" id="KAF0749583.1"/>
    </source>
</evidence>
<dbReference type="GO" id="GO:0046983">
    <property type="term" value="F:protein dimerization activity"/>
    <property type="evidence" value="ECO:0007669"/>
    <property type="project" value="InterPro"/>
</dbReference>
<dbReference type="Pfam" id="PF14291">
    <property type="entry name" value="DUF4371"/>
    <property type="match status" value="1"/>
</dbReference>
<feature type="domain" description="HAT C-terminal dimerisation" evidence="1">
    <location>
        <begin position="372"/>
        <end position="441"/>
    </location>
</feature>
<reference evidence="3 4" key="1">
    <citation type="submission" date="2019-08" db="EMBL/GenBank/DDBJ databases">
        <title>Whole genome of Aphis craccivora.</title>
        <authorList>
            <person name="Voronova N.V."/>
            <person name="Shulinski R.S."/>
            <person name="Bandarenka Y.V."/>
            <person name="Zhorov D.G."/>
            <person name="Warner D."/>
        </authorList>
    </citation>
    <scope>NUCLEOTIDE SEQUENCE [LARGE SCALE GENOMIC DNA]</scope>
    <source>
        <strain evidence="3">180601</strain>
        <tissue evidence="3">Whole Body</tissue>
    </source>
</reference>
<dbReference type="AlphaFoldDB" id="A0A6G0Y5Y9"/>
<dbReference type="PANTHER" id="PTHR45913:SF19">
    <property type="entry name" value="LOW QUALITY PROTEIN: ZINC FINGER BED DOMAIN-CONTAINING PROTEIN 5-LIKE"/>
    <property type="match status" value="1"/>
</dbReference>
<sequence length="893" mass="102420">MIQTERMKQVLENLQNIKPIIEALMLCGRQNIPLRGHRDWGRILVDDTPENNQGNFREIIRYQARGDDVLRTVLDSEKTIKYLSNTSQNIIIDSCNSVLLSKIVASVNKAKCFAVLADKTSDISRVEQVSLCVRYVDLDKLQLHEDFLQFIPTNDTTGKVLANLILENLSTFGVELKYFRGQGYDGPAAMSGRYKELYEFVNLTESLDDILTWEDSDTSGKAQYLRNSILNGEFIVSLIVLTKGFGFGSSLSKQLQKINIDLRLAVKLAHETYQEIQAYRNDAENKFEKMFKEASKIANNFQVEIKIPRTSSGQTLRVNINTTSAEEYYQELDDDSMTLVNNYQDDLEKENPAILLAEYKLWQRCLKNLSEEPTNALQALSLCNNDIYPNIYKLLQILATLSVSISSNERTFLNLKRIKTYLKNTIGEKRLNGLAMMCKKQKRLKINKDLKLRADENAPDSQDKKVKRLDKSLHALMKYTRDKSIDRLIVLHKGKICLKMGFLIQKNWAFKKCLSSITPTLNALRSNADSQPFKSLTPSHRQTPPNKLKITPQRRFHPTKSKINVEKTTLNIECVLTTQCGFCLQVLLNESMKKNKLKRHLNTVHPTLVNKPLQFWKEHQNKIKRMRLDYPSNPLTVSLQKTTKASFDVAWKIARSKKAHNIGEELIKPVAISMLGRIDLMSENILKQLLYQVIAINKFSIQIDESVDIQNNAQLMVFIRYRKNLATRAIQPELNSVLHDVIQIVNFIKARALNSRIFYAMCDEIGAQNTYFSNGKKKHLLADKFNDDLWVSKLAFLSDNFGRLNELNIEMQGKNKTMVDIVGEDICGFQEELLDLQADQVAKENFSQKCLIQFWAQLNDKPILKRESEKPLLPFPTTYLCEAGFSTLVVIKT</sequence>
<comment type="caution">
    <text evidence="3">The sequence shown here is derived from an EMBL/GenBank/DDBJ whole genome shotgun (WGS) entry which is preliminary data.</text>
</comment>
<proteinExistence type="predicted"/>
<dbReference type="InterPro" id="IPR025398">
    <property type="entry name" value="DUF4371"/>
</dbReference>
<accession>A0A6G0Y5Y9</accession>
<name>A0A6G0Y5Y9_APHCR</name>
<dbReference type="PANTHER" id="PTHR45913">
    <property type="entry name" value="EPM2A-INTERACTING PROTEIN 1"/>
    <property type="match status" value="1"/>
</dbReference>
<evidence type="ECO:0000313" key="4">
    <source>
        <dbReference type="Proteomes" id="UP000478052"/>
    </source>
</evidence>
<dbReference type="EMBL" id="VUJU01006042">
    <property type="protein sequence ID" value="KAF0749583.1"/>
    <property type="molecule type" value="Genomic_DNA"/>
</dbReference>
<dbReference type="Proteomes" id="UP000478052">
    <property type="component" value="Unassembled WGS sequence"/>
</dbReference>
<evidence type="ECO:0000259" key="1">
    <source>
        <dbReference type="Pfam" id="PF05699"/>
    </source>
</evidence>
<feature type="non-terminal residue" evidence="3">
    <location>
        <position position="893"/>
    </location>
</feature>
<dbReference type="OrthoDB" id="6624580at2759"/>
<keyword evidence="4" id="KW-1185">Reference proteome</keyword>